<reference evidence="1 2" key="1">
    <citation type="submission" date="2022-06" db="EMBL/GenBank/DDBJ databases">
        <title>Halomicroarcula sp. a new haloarchaeum isolate from saline soil.</title>
        <authorList>
            <person name="Strakova D."/>
            <person name="Galisteo C."/>
            <person name="Sanchez-Porro C."/>
            <person name="Ventosa A."/>
        </authorList>
    </citation>
    <scope>NUCLEOTIDE SEQUENCE [LARGE SCALE GENOMIC DNA]</scope>
    <source>
        <strain evidence="1 2">S3CR25-11</strain>
    </source>
</reference>
<name>A0ABU2FP09_9EURY</name>
<evidence type="ECO:0000313" key="1">
    <source>
        <dbReference type="EMBL" id="MDS0282495.1"/>
    </source>
</evidence>
<protein>
    <submittedName>
        <fullName evidence="1">Conditioned medium-induced protein 4</fullName>
    </submittedName>
</protein>
<keyword evidence="2" id="KW-1185">Reference proteome</keyword>
<organism evidence="1 2">
    <name type="scientific">Haloarcula onubensis</name>
    <dbReference type="NCBI Taxonomy" id="2950539"/>
    <lineage>
        <taxon>Archaea</taxon>
        <taxon>Methanobacteriati</taxon>
        <taxon>Methanobacteriota</taxon>
        <taxon>Stenosarchaea group</taxon>
        <taxon>Halobacteria</taxon>
        <taxon>Halobacteriales</taxon>
        <taxon>Haloarculaceae</taxon>
        <taxon>Haloarcula</taxon>
    </lineage>
</organism>
<accession>A0ABU2FP09</accession>
<sequence>MDEKTERLRDIFMDVSGDASVTESQAAGRGSLTDTDEAAVDGRLGETVARMRERYDFRTALDDSALVTLVRAFYAGRDDAAIADELGVEESAVVEARLDLHLLRESDDDAAFDVAAFRKRVVGDEATDADLAAAFDIDAGTAARYRRVVEARAATRRVSHRFTSEFEDALADAGLSTRMTAAVRETGLDEATEDIDSLDSDADVSM</sequence>
<dbReference type="EMBL" id="JAMQOS010000003">
    <property type="protein sequence ID" value="MDS0282495.1"/>
    <property type="molecule type" value="Genomic_DNA"/>
</dbReference>
<evidence type="ECO:0000313" key="2">
    <source>
        <dbReference type="Proteomes" id="UP001268864"/>
    </source>
</evidence>
<proteinExistence type="predicted"/>
<gene>
    <name evidence="1" type="ORF">NDI86_10200</name>
</gene>
<dbReference type="Proteomes" id="UP001268864">
    <property type="component" value="Unassembled WGS sequence"/>
</dbReference>
<dbReference type="RefSeq" id="WP_310900325.1">
    <property type="nucleotide sequence ID" value="NZ_JAMQOS010000003.1"/>
</dbReference>
<comment type="caution">
    <text evidence="1">The sequence shown here is derived from an EMBL/GenBank/DDBJ whole genome shotgun (WGS) entry which is preliminary data.</text>
</comment>